<dbReference type="EMBL" id="LR216287">
    <property type="protein sequence ID" value="VFJ15000.1"/>
    <property type="molecule type" value="Genomic_DNA"/>
</dbReference>
<reference evidence="3 4" key="1">
    <citation type="submission" date="2019-02" db="EMBL/GenBank/DDBJ databases">
        <authorList>
            <person name="Lehtovirta-Morley E L."/>
        </authorList>
    </citation>
    <scope>NUCLEOTIDE SEQUENCE [LARGE SCALE GENOMIC DNA]</scope>
    <source>
        <strain evidence="3">NFRAN1</strain>
    </source>
</reference>
<evidence type="ECO:0000259" key="1">
    <source>
        <dbReference type="Pfam" id="PF02441"/>
    </source>
</evidence>
<dbReference type="InterPro" id="IPR036551">
    <property type="entry name" value="Flavin_trans-like"/>
</dbReference>
<sequence length="482" mass="53944">MGKNNSSKNIKYLDNSAFSELTDCHPSKDIKGSLGQEFRSKKIVVCVTGSVACYKAIDLIRTFMRHGAEVYVVISKTVEKFMNKEYFAWASGNEVVSELTGELEHVKVANYNTSDLIVVYPCTANTIGKFASGIDDTPVTSVLSIGLGSAIPIIIAPAMHEAMYYNDIIKSNIQKLENMGVMFSTPVMEEDKAKVAPIDLVLSQSISAILSHATSINPIPSQVETNWNFFCKNEVDRLSDIKDKDLLFYFTNKKIMISVGSTIEYIDPIRIITNTSSGKMGLSLIKQSLKYGLDVTIVKGMTQIDEKFKEISSTRFNNRLQIIETKTTDQMAEAIVRELERTNYDFVILAAAVSDFKPSTTSEKKISTDNPSLQLNLVPTIKIVEKVKHIQKSTFLVAFKAEYRVGIQNLLTRSWHKLVQSRSDLIIANDVGLEESVIGSDTNKITALDRERNYFDFPPDKKDGVAENIFKLIYFKLHQSNT</sequence>
<feature type="domain" description="Flavoprotein" evidence="1">
    <location>
        <begin position="41"/>
        <end position="180"/>
    </location>
</feature>
<name>A0A484ID22_9ARCH</name>
<dbReference type="GO" id="GO:0004633">
    <property type="term" value="F:phosphopantothenoylcysteine decarboxylase activity"/>
    <property type="evidence" value="ECO:0007669"/>
    <property type="project" value="TreeGrafter"/>
</dbReference>
<gene>
    <name evidence="3" type="primary">coaBC</name>
    <name evidence="3" type="ORF">NFRAN_2678</name>
</gene>
<organism evidence="3 4">
    <name type="scientific">Candidatus Nitrosocosmicus franklandianus</name>
    <dbReference type="NCBI Taxonomy" id="1798806"/>
    <lineage>
        <taxon>Archaea</taxon>
        <taxon>Nitrososphaerota</taxon>
        <taxon>Nitrososphaeria</taxon>
        <taxon>Nitrososphaerales</taxon>
        <taxon>Nitrososphaeraceae</taxon>
        <taxon>Candidatus Nitrosocosmicus</taxon>
    </lineage>
</organism>
<dbReference type="GO" id="GO:0015937">
    <property type="term" value="P:coenzyme A biosynthetic process"/>
    <property type="evidence" value="ECO:0007669"/>
    <property type="project" value="TreeGrafter"/>
</dbReference>
<dbReference type="SUPFAM" id="SSF52507">
    <property type="entry name" value="Homo-oligomeric flavin-containing Cys decarboxylases, HFCD"/>
    <property type="match status" value="1"/>
</dbReference>
<keyword evidence="4" id="KW-1185">Reference proteome</keyword>
<dbReference type="Pfam" id="PF02441">
    <property type="entry name" value="Flavoprotein"/>
    <property type="match status" value="1"/>
</dbReference>
<dbReference type="PANTHER" id="PTHR14359">
    <property type="entry name" value="HOMO-OLIGOMERIC FLAVIN CONTAINING CYS DECARBOXYLASE FAMILY"/>
    <property type="match status" value="1"/>
</dbReference>
<dbReference type="GO" id="GO:0010181">
    <property type="term" value="F:FMN binding"/>
    <property type="evidence" value="ECO:0007669"/>
    <property type="project" value="TreeGrafter"/>
</dbReference>
<dbReference type="OrthoDB" id="10536at2157"/>
<evidence type="ECO:0000313" key="3">
    <source>
        <dbReference type="EMBL" id="VFJ15000.1"/>
    </source>
</evidence>
<dbReference type="Gene3D" id="3.40.50.10300">
    <property type="entry name" value="CoaB-like"/>
    <property type="match status" value="1"/>
</dbReference>
<feature type="domain" description="DNA/pantothenate metabolism flavoprotein C-terminal" evidence="2">
    <location>
        <begin position="251"/>
        <end position="473"/>
    </location>
</feature>
<dbReference type="AlphaFoldDB" id="A0A484ID22"/>
<evidence type="ECO:0000313" key="4">
    <source>
        <dbReference type="Proteomes" id="UP000294299"/>
    </source>
</evidence>
<dbReference type="KEGG" id="nfn:NFRAN_2678"/>
<dbReference type="Gene3D" id="3.40.50.1950">
    <property type="entry name" value="Flavin prenyltransferase-like"/>
    <property type="match status" value="1"/>
</dbReference>
<dbReference type="InterPro" id="IPR007085">
    <property type="entry name" value="DNA/pantothenate-metab_flavo_C"/>
</dbReference>
<dbReference type="GO" id="GO:0071513">
    <property type="term" value="C:phosphopantothenoylcysteine decarboxylase complex"/>
    <property type="evidence" value="ECO:0007669"/>
    <property type="project" value="TreeGrafter"/>
</dbReference>
<dbReference type="Proteomes" id="UP000294299">
    <property type="component" value="Chromosome NFRAN"/>
</dbReference>
<dbReference type="Pfam" id="PF04127">
    <property type="entry name" value="DFP"/>
    <property type="match status" value="1"/>
</dbReference>
<evidence type="ECO:0000259" key="2">
    <source>
        <dbReference type="Pfam" id="PF04127"/>
    </source>
</evidence>
<protein>
    <submittedName>
        <fullName evidence="3">Coenzyme A biosynthesis bifunctional protein CoaBC</fullName>
    </submittedName>
</protein>
<proteinExistence type="predicted"/>
<dbReference type="SUPFAM" id="SSF102645">
    <property type="entry name" value="CoaB-like"/>
    <property type="match status" value="1"/>
</dbReference>
<dbReference type="PANTHER" id="PTHR14359:SF6">
    <property type="entry name" value="PHOSPHOPANTOTHENOYLCYSTEINE DECARBOXYLASE"/>
    <property type="match status" value="1"/>
</dbReference>
<dbReference type="RefSeq" id="WP_172602314.1">
    <property type="nucleotide sequence ID" value="NZ_LR216287.1"/>
</dbReference>
<dbReference type="InterPro" id="IPR003382">
    <property type="entry name" value="Flavoprotein"/>
</dbReference>
<dbReference type="InterPro" id="IPR035929">
    <property type="entry name" value="CoaB-like_sf"/>
</dbReference>
<dbReference type="GeneID" id="55648810"/>
<accession>A0A484ID22</accession>